<accession>A0ABX3W9X1</accession>
<protein>
    <submittedName>
        <fullName evidence="2">Uncharacterized protein</fullName>
    </submittedName>
</protein>
<sequence length="176" mass="19561">MRELTAHELLHVDDQAVGDLHQHPDALLESPCFPAQVVQHGVDVTCDPHDFFERIAIEYRDHVVPDVSQRLQAVQQISDIVLGFSNVVGEIVEGVGNRPAPLPQLGHRVADVRQDVIDFFPLGDLLRTDQRPRPIQGTLHSADGRAERAPAPGRSMKRRHIAVGPHVVDEGLHHRP</sequence>
<proteinExistence type="predicted"/>
<organism evidence="2 3">
    <name type="scientific">Mycobacterium triplex</name>
    <dbReference type="NCBI Taxonomy" id="47839"/>
    <lineage>
        <taxon>Bacteria</taxon>
        <taxon>Bacillati</taxon>
        <taxon>Actinomycetota</taxon>
        <taxon>Actinomycetes</taxon>
        <taxon>Mycobacteriales</taxon>
        <taxon>Mycobacteriaceae</taxon>
        <taxon>Mycobacterium</taxon>
        <taxon>Mycobacterium simiae complex</taxon>
    </lineage>
</organism>
<dbReference type="Proteomes" id="UP000193710">
    <property type="component" value="Unassembled WGS sequence"/>
</dbReference>
<feature type="region of interest" description="Disordered" evidence="1">
    <location>
        <begin position="130"/>
        <end position="156"/>
    </location>
</feature>
<reference evidence="2 3" key="1">
    <citation type="submission" date="2016-01" db="EMBL/GenBank/DDBJ databases">
        <title>The new phylogeny of the genus Mycobacterium.</title>
        <authorList>
            <person name="Tarcisio F."/>
            <person name="Conor M."/>
            <person name="Antonella G."/>
            <person name="Elisabetta G."/>
            <person name="Giulia F.S."/>
            <person name="Sara T."/>
            <person name="Anna F."/>
            <person name="Clotilde B."/>
            <person name="Roberto B."/>
            <person name="Veronica D.S."/>
            <person name="Fabio R."/>
            <person name="Monica P."/>
            <person name="Olivier J."/>
            <person name="Enrico T."/>
            <person name="Nicola S."/>
        </authorList>
    </citation>
    <scope>NUCLEOTIDE SEQUENCE [LARGE SCALE GENOMIC DNA]</scope>
    <source>
        <strain evidence="2 3">DSM 44626</strain>
    </source>
</reference>
<comment type="caution">
    <text evidence="2">The sequence shown here is derived from an EMBL/GenBank/DDBJ whole genome shotgun (WGS) entry which is preliminary data.</text>
</comment>
<evidence type="ECO:0000313" key="3">
    <source>
        <dbReference type="Proteomes" id="UP000193710"/>
    </source>
</evidence>
<keyword evidence="3" id="KW-1185">Reference proteome</keyword>
<evidence type="ECO:0000256" key="1">
    <source>
        <dbReference type="SAM" id="MobiDB-lite"/>
    </source>
</evidence>
<evidence type="ECO:0000313" key="2">
    <source>
        <dbReference type="EMBL" id="ORX05145.1"/>
    </source>
</evidence>
<name>A0ABX3W9X1_9MYCO</name>
<dbReference type="EMBL" id="LQPY01000015">
    <property type="protein sequence ID" value="ORX05145.1"/>
    <property type="molecule type" value="Genomic_DNA"/>
</dbReference>
<gene>
    <name evidence="2" type="ORF">AWC29_11895</name>
</gene>